<dbReference type="Proteomes" id="UP000039046">
    <property type="component" value="Unassembled WGS sequence"/>
</dbReference>
<feature type="compositionally biased region" description="Acidic residues" evidence="1">
    <location>
        <begin position="1117"/>
        <end position="1135"/>
    </location>
</feature>
<feature type="region of interest" description="Disordered" evidence="1">
    <location>
        <begin position="1110"/>
        <end position="1145"/>
    </location>
</feature>
<name>A0A0A1TMG0_9HYPO</name>
<accession>A0A0A1TMG0</accession>
<dbReference type="OrthoDB" id="2549237at2759"/>
<keyword evidence="3" id="KW-1185">Reference proteome</keyword>
<proteinExistence type="predicted"/>
<protein>
    <submittedName>
        <fullName evidence="2">Uncharacterized protein</fullName>
    </submittedName>
</protein>
<gene>
    <name evidence="2" type="ORF">VHEMI08035</name>
</gene>
<evidence type="ECO:0000256" key="1">
    <source>
        <dbReference type="SAM" id="MobiDB-lite"/>
    </source>
</evidence>
<dbReference type="EMBL" id="CDHN01000004">
    <property type="protein sequence ID" value="CEJ92380.1"/>
    <property type="molecule type" value="Genomic_DNA"/>
</dbReference>
<sequence length="1673" mass="192004">MSSFDLELLLNGKGRDASTHMRKVLKESGNVQVLTKTLVDAVDDGSIPPAVYPMWMTITNSTHVTVYGMKQTSSRLIREHAIRAFVKRMRHADTMEEMWETVGQEEGLAALMNSFAVVDVKNLCSGLGGCAFATSGLEQRQRLLSSLLNLLHPLSGNTPPTDTRPLLPIYVRLLPACSSQLVKEWAVKFELEKWFMSYDVTSRLVQAHSTTMEHFVITVQNPEKWNLDMIKVLLKTRYQFCLDLLKRFIDMQKTMTTRYIFIYITETISAQCTKQRLPWEFQTQFWTLLCDCLAKHENLRAYHSFQCPSWEKADVAYFDEQLLQRLFQVTKDPRGRRNIFRPFSVMCNSAPCLRERIFISYWKHVNDPPIDFPDILGKLERGETVVKLTSLSWYDNDCLKLLPREAFGRVVKAWNAITTHDIENEVVEISVSACSPPYNKDFEQEEVDRCSAFKNTCAYYWSLRASATDNLFPTARNDLLMELDHWKRKAARGRLPADRAYWALQALQIPVLLADLSLFNDTLIWARRFSKDKDAVEIIYNQQVFNDDLMIDLMSGASFLRRNVGLLSKDGLSAHIKNSHTIFHTLTQSYIGVVREPNVYEYDCKIFGSIGYYICRRLQAMDAVQRHLQLSDDDMFSLVWQPTIDTLIACEKACLDSCDDENSMEHIFNWLDHLMSRFYAYSSTPGKRKVKIHSQVTLTFIDKLSRERDHLRLEHRKKKFPDVEKWPAACRPVLPLKHLLPYQVEFRGELPYINSRLTDVLLMDPEEAYLEVTTDGKDRYQQLFNLVHWHKVLRMYLKGTTKDVRRKRINQVWSHVVTHLSEEGRGLVQTGHDWYSHFKEAGVRSKEITCHPDVVMPSAKLTLPLKADTEWDPNASIRFQLAGTGRETYIDCYTSNTKFDYGPNIDAIRQKDTPESFWAFMEALPHRRLVANGGDALIEAAILSLESYQPEVPSILEKAMPGNINVRYPLRKLSADFTNKHVDDSPKVSLAMHVLWELRDRVPSIVVARLAESILDVVIAHENPLPAAPYELIVRMIDMLFRGDKPSLALPLISTFIDQLNNESTWHPGILNVGLFNRLEPKLANEYLFKVSNLVLSRLEKANAEISGEVDKSDVKDDVDEDAETETDAEAEEDPEAKAKAKEASRSIVKTTTTRLVPEIIRNGLFTDGSPLFDLTTKFFSATKNISVKTAILESLLVKLDTSPDNWQPYAELIKEHFIQVAGSLNEDFPETEGTWRVAETGGKLPKPYDASQGSPKLLTSLFKLLHRRNEALVKLFMSAIQLSIQNNKRWAQLFLKKIGVEVELHELPDSPVYPDILLDLVEGHCEYVPKQILDILIKGKRAKMNPSPKMRHVAKLVEAITGQDTELVDQKRHYISSFVTWYCESSKPLDRPDYFHVTELGWRSKTICHLYEDRYTIWVIQQLTGYKPSNPDISESDIDDMALDFASACCRNGRKLTLEFLGLILTPSSAIDGPLKPESRFMPLVNKLKTLTESMRTEAWAKDKLRSPLQLASPEHFEIFRLGARRFKTLALGVDLETNIAFGQDIIALLRRIHSNRFDVQHLVDFVKERIFNHPLREPYDWIIEMGRLDKLDNAEEPTVVDLCRISCVLRIMDGNSNGDDSLDSTMRHNKEFVAMLYGWATSPVEELRLNAYRAVGEQLYEQLVEKGHLDV</sequence>
<reference evidence="2 3" key="1">
    <citation type="journal article" date="2015" name="Genome Announc.">
        <title>Draft Genome Sequence and Gene Annotation of the Entomopathogenic Fungus Verticillium hemipterigenum.</title>
        <authorList>
            <person name="Horn F."/>
            <person name="Habel A."/>
            <person name="Scharf D.H."/>
            <person name="Dworschak J."/>
            <person name="Brakhage A.A."/>
            <person name="Guthke R."/>
            <person name="Hertweck C."/>
            <person name="Linde J."/>
        </authorList>
    </citation>
    <scope>NUCLEOTIDE SEQUENCE [LARGE SCALE GENOMIC DNA]</scope>
</reference>
<feature type="compositionally biased region" description="Basic and acidic residues" evidence="1">
    <location>
        <begin position="1136"/>
        <end position="1145"/>
    </location>
</feature>
<evidence type="ECO:0000313" key="3">
    <source>
        <dbReference type="Proteomes" id="UP000039046"/>
    </source>
</evidence>
<evidence type="ECO:0000313" key="2">
    <source>
        <dbReference type="EMBL" id="CEJ92380.1"/>
    </source>
</evidence>
<dbReference type="HOGENOM" id="CLU_003616_1_0_1"/>
<organism evidence="2 3">
    <name type="scientific">[Torrubiella] hemipterigena</name>
    <dbReference type="NCBI Taxonomy" id="1531966"/>
    <lineage>
        <taxon>Eukaryota</taxon>
        <taxon>Fungi</taxon>
        <taxon>Dikarya</taxon>
        <taxon>Ascomycota</taxon>
        <taxon>Pezizomycotina</taxon>
        <taxon>Sordariomycetes</taxon>
        <taxon>Hypocreomycetidae</taxon>
        <taxon>Hypocreales</taxon>
        <taxon>Clavicipitaceae</taxon>
        <taxon>Clavicipitaceae incertae sedis</taxon>
        <taxon>'Torrubiella' clade</taxon>
    </lineage>
</organism>